<evidence type="ECO:0000256" key="2">
    <source>
        <dbReference type="ARBA" id="ARBA00005695"/>
    </source>
</evidence>
<evidence type="ECO:0000313" key="6">
    <source>
        <dbReference type="EMBL" id="MBS3651064.1"/>
    </source>
</evidence>
<comment type="caution">
    <text evidence="6">The sequence shown here is derived from an EMBL/GenBank/DDBJ whole genome shotgun (WGS) entry which is preliminary data.</text>
</comment>
<dbReference type="PIRSF" id="PIRSF002741">
    <property type="entry name" value="MppA"/>
    <property type="match status" value="1"/>
</dbReference>
<evidence type="ECO:0000313" key="7">
    <source>
        <dbReference type="Proteomes" id="UP000680348"/>
    </source>
</evidence>
<evidence type="ECO:0000259" key="5">
    <source>
        <dbReference type="Pfam" id="PF00496"/>
    </source>
</evidence>
<dbReference type="InterPro" id="IPR006311">
    <property type="entry name" value="TAT_signal"/>
</dbReference>
<keyword evidence="4" id="KW-0732">Signal</keyword>
<dbReference type="SUPFAM" id="SSF53850">
    <property type="entry name" value="Periplasmic binding protein-like II"/>
    <property type="match status" value="1"/>
</dbReference>
<evidence type="ECO:0000256" key="4">
    <source>
        <dbReference type="ARBA" id="ARBA00022729"/>
    </source>
</evidence>
<dbReference type="Gene3D" id="3.40.190.10">
    <property type="entry name" value="Periplasmic binding protein-like II"/>
    <property type="match status" value="1"/>
</dbReference>
<evidence type="ECO:0000256" key="3">
    <source>
        <dbReference type="ARBA" id="ARBA00022448"/>
    </source>
</evidence>
<dbReference type="Pfam" id="PF00496">
    <property type="entry name" value="SBP_bac_5"/>
    <property type="match status" value="1"/>
</dbReference>
<gene>
    <name evidence="6" type="ORF">KEU06_20850</name>
</gene>
<dbReference type="Gene3D" id="3.10.105.10">
    <property type="entry name" value="Dipeptide-binding Protein, Domain 3"/>
    <property type="match status" value="1"/>
</dbReference>
<dbReference type="AlphaFoldDB" id="A0A942I482"/>
<protein>
    <submittedName>
        <fullName evidence="6">Peptide ABC transporter substrate-binding protein</fullName>
    </submittedName>
</protein>
<dbReference type="GO" id="GO:0043190">
    <property type="term" value="C:ATP-binding cassette (ABC) transporter complex"/>
    <property type="evidence" value="ECO:0007669"/>
    <property type="project" value="InterPro"/>
</dbReference>
<dbReference type="GO" id="GO:1904680">
    <property type="term" value="F:peptide transmembrane transporter activity"/>
    <property type="evidence" value="ECO:0007669"/>
    <property type="project" value="TreeGrafter"/>
</dbReference>
<reference evidence="6" key="1">
    <citation type="submission" date="2021-04" db="EMBL/GenBank/DDBJ databases">
        <title>Pseudaminobacter soli sp. nov., isolated from paddy soil contaminated by heavy metals.</title>
        <authorList>
            <person name="Zhang K."/>
        </authorList>
    </citation>
    <scope>NUCLEOTIDE SEQUENCE</scope>
    <source>
        <strain evidence="6">19-2017</strain>
    </source>
</reference>
<evidence type="ECO:0000256" key="1">
    <source>
        <dbReference type="ARBA" id="ARBA00004418"/>
    </source>
</evidence>
<dbReference type="Proteomes" id="UP000680348">
    <property type="component" value="Unassembled WGS sequence"/>
</dbReference>
<dbReference type="RefSeq" id="WP_188256623.1">
    <property type="nucleotide sequence ID" value="NZ_JABVCF010000012.1"/>
</dbReference>
<dbReference type="PROSITE" id="PS51318">
    <property type="entry name" value="TAT"/>
    <property type="match status" value="1"/>
</dbReference>
<dbReference type="InterPro" id="IPR000914">
    <property type="entry name" value="SBP_5_dom"/>
</dbReference>
<dbReference type="EMBL" id="JAGWCR010000012">
    <property type="protein sequence ID" value="MBS3651064.1"/>
    <property type="molecule type" value="Genomic_DNA"/>
</dbReference>
<dbReference type="PANTHER" id="PTHR30290">
    <property type="entry name" value="PERIPLASMIC BINDING COMPONENT OF ABC TRANSPORTER"/>
    <property type="match status" value="1"/>
</dbReference>
<keyword evidence="3" id="KW-0813">Transport</keyword>
<dbReference type="PANTHER" id="PTHR30290:SF10">
    <property type="entry name" value="PERIPLASMIC OLIGOPEPTIDE-BINDING PROTEIN-RELATED"/>
    <property type="match status" value="1"/>
</dbReference>
<keyword evidence="7" id="KW-1185">Reference proteome</keyword>
<sequence>MLGTKLTRRQALGAMAAAGLSAGLYPKVALSQDGKILKVRSYGDITGLDPAFRSGAPEDDVMRNIFPGLATMGPGTEWKWQLDSAVKLEQTDPTHIAFTLMDGLKWSDGEPVTADDVKYSFERFLDPKLEAVYKGDWEALDHVEVIDEKSGVIVLKEAFPPLWNVGLVYGSGRIIPRKATEAMGGRFENTPPAQCGRYFIKEWLPKQRLVLAKNPDWPGEPGAFEEIHIRPIDDEKTGELALESGDIDYTWLSVSSIPRYRQTPPKGGKIEVRPSLAYVWLGMNQEMKPFDQPEVRRAVQHAIDVPTVLEAAYFGAATPATGLIAPGLLGHRAKNIYGYDPDKAREFLAQAGLQGGFECTIDILNKAERIAAAQAVQANLAEVGINATIRQYDSGTFWTIGDEKAGDIWKTIGIQINRFSMQPDPSFATDWFTPEQIGIWNWERWNNPEYGELNKKAKVETDTAKRHDMYVKMQDLMEESGSYVFLTHEAVGIGYSDKIAPALMPNGTPIFYGFKPA</sequence>
<dbReference type="InterPro" id="IPR030678">
    <property type="entry name" value="Peptide/Ni-bd"/>
</dbReference>
<organism evidence="6 7">
    <name type="scientific">Pseudaminobacter soli</name>
    <name type="common">ex Zhang et al. 2022</name>
    <dbReference type="NCBI Taxonomy" id="2831468"/>
    <lineage>
        <taxon>Bacteria</taxon>
        <taxon>Pseudomonadati</taxon>
        <taxon>Pseudomonadota</taxon>
        <taxon>Alphaproteobacteria</taxon>
        <taxon>Hyphomicrobiales</taxon>
        <taxon>Phyllobacteriaceae</taxon>
        <taxon>Pseudaminobacter</taxon>
    </lineage>
</organism>
<dbReference type="GO" id="GO:0030288">
    <property type="term" value="C:outer membrane-bounded periplasmic space"/>
    <property type="evidence" value="ECO:0007669"/>
    <property type="project" value="UniProtKB-ARBA"/>
</dbReference>
<feature type="domain" description="Solute-binding protein family 5" evidence="5">
    <location>
        <begin position="89"/>
        <end position="409"/>
    </location>
</feature>
<dbReference type="InterPro" id="IPR039424">
    <property type="entry name" value="SBP_5"/>
</dbReference>
<proteinExistence type="inferred from homology"/>
<name>A0A942I482_9HYPH</name>
<accession>A0A942I482</accession>
<comment type="similarity">
    <text evidence="2">Belongs to the bacterial solute-binding protein 5 family.</text>
</comment>
<dbReference type="GO" id="GO:0015833">
    <property type="term" value="P:peptide transport"/>
    <property type="evidence" value="ECO:0007669"/>
    <property type="project" value="TreeGrafter"/>
</dbReference>
<comment type="subcellular location">
    <subcellularLocation>
        <location evidence="1">Periplasm</location>
    </subcellularLocation>
</comment>